<keyword evidence="3" id="KW-1185">Reference proteome</keyword>
<accession>A0A4Y7TLE6</accession>
<dbReference type="InterPro" id="IPR029033">
    <property type="entry name" value="His_PPase_superfam"/>
</dbReference>
<dbReference type="OrthoDB" id="414418at2759"/>
<dbReference type="CDD" id="cd07067">
    <property type="entry name" value="HP_PGM_like"/>
    <property type="match status" value="1"/>
</dbReference>
<dbReference type="Proteomes" id="UP000298030">
    <property type="component" value="Unassembled WGS sequence"/>
</dbReference>
<dbReference type="STRING" id="71717.A0A4Y7TLE6"/>
<gene>
    <name evidence="2" type="ORF">FA13DRAFT_1707175</name>
</gene>
<dbReference type="PANTHER" id="PTHR16469:SF51">
    <property type="entry name" value="TRANSCRIPTION FACTOR TAU 55 KDA SUBUNIT"/>
    <property type="match status" value="1"/>
</dbReference>
<dbReference type="InterPro" id="IPR013078">
    <property type="entry name" value="His_Pase_superF_clade-1"/>
</dbReference>
<dbReference type="Gene3D" id="3.40.50.1240">
    <property type="entry name" value="Phosphoglycerate mutase-like"/>
    <property type="match status" value="1"/>
</dbReference>
<protein>
    <submittedName>
        <fullName evidence="2">Phosphoglycerate mutase-like protein</fullName>
    </submittedName>
</protein>
<proteinExistence type="predicted"/>
<dbReference type="SUPFAM" id="SSF53254">
    <property type="entry name" value="Phosphoglycerate mutase-like"/>
    <property type="match status" value="1"/>
</dbReference>
<evidence type="ECO:0000313" key="3">
    <source>
        <dbReference type="Proteomes" id="UP000298030"/>
    </source>
</evidence>
<comment type="caution">
    <text evidence="2">The sequence shown here is derived from an EMBL/GenBank/DDBJ whole genome shotgun (WGS) entry which is preliminary data.</text>
</comment>
<organism evidence="2 3">
    <name type="scientific">Coprinellus micaceus</name>
    <name type="common">Glistening ink-cap mushroom</name>
    <name type="synonym">Coprinus micaceus</name>
    <dbReference type="NCBI Taxonomy" id="71717"/>
    <lineage>
        <taxon>Eukaryota</taxon>
        <taxon>Fungi</taxon>
        <taxon>Dikarya</taxon>
        <taxon>Basidiomycota</taxon>
        <taxon>Agaricomycotina</taxon>
        <taxon>Agaricomycetes</taxon>
        <taxon>Agaricomycetidae</taxon>
        <taxon>Agaricales</taxon>
        <taxon>Agaricineae</taxon>
        <taxon>Psathyrellaceae</taxon>
        <taxon>Coprinellus</taxon>
    </lineage>
</organism>
<evidence type="ECO:0000256" key="1">
    <source>
        <dbReference type="SAM" id="MobiDB-lite"/>
    </source>
</evidence>
<feature type="region of interest" description="Disordered" evidence="1">
    <location>
        <begin position="85"/>
        <end position="108"/>
    </location>
</feature>
<sequence>MVMEKIYIARHGDRKSVTGLPRDPPLAAYGETQAQELADHFLSLPEGERPTAIFSSPYSSLIASLINLYRQTAAYKLHNRQLKPSACPSTSSMPNGTPRSSQGAASTHAQASPSDLVQYFTEIDTQLWPSPLFYPSRKGESVGEVHDRVDGFLSLFPKVLRKQGEINMKRVLLVSHAATAIVLVRSLVGDRDLPLRYGCCSLSELVPKGEGAAGPDGHEILGAYRGVKLADGSHLKEGASREWGFDDVEIDKGQVVEDPGVPGTQGEDDWPVGPQSHDIKSIL</sequence>
<name>A0A4Y7TLE6_COPMI</name>
<evidence type="ECO:0000313" key="2">
    <source>
        <dbReference type="EMBL" id="TEB34996.1"/>
    </source>
</evidence>
<dbReference type="PANTHER" id="PTHR16469">
    <property type="entry name" value="UBIQUITIN-ASSOCIATED AND SH3 DOMAIN-CONTAINING BA-RELATED"/>
    <property type="match status" value="1"/>
</dbReference>
<dbReference type="AlphaFoldDB" id="A0A4Y7TLE6"/>
<reference evidence="2 3" key="1">
    <citation type="journal article" date="2019" name="Nat. Ecol. Evol.">
        <title>Megaphylogeny resolves global patterns of mushroom evolution.</title>
        <authorList>
            <person name="Varga T."/>
            <person name="Krizsan K."/>
            <person name="Foldi C."/>
            <person name="Dima B."/>
            <person name="Sanchez-Garcia M."/>
            <person name="Sanchez-Ramirez S."/>
            <person name="Szollosi G.J."/>
            <person name="Szarkandi J.G."/>
            <person name="Papp V."/>
            <person name="Albert L."/>
            <person name="Andreopoulos W."/>
            <person name="Angelini C."/>
            <person name="Antonin V."/>
            <person name="Barry K.W."/>
            <person name="Bougher N.L."/>
            <person name="Buchanan P."/>
            <person name="Buyck B."/>
            <person name="Bense V."/>
            <person name="Catcheside P."/>
            <person name="Chovatia M."/>
            <person name="Cooper J."/>
            <person name="Damon W."/>
            <person name="Desjardin D."/>
            <person name="Finy P."/>
            <person name="Geml J."/>
            <person name="Haridas S."/>
            <person name="Hughes K."/>
            <person name="Justo A."/>
            <person name="Karasinski D."/>
            <person name="Kautmanova I."/>
            <person name="Kiss B."/>
            <person name="Kocsube S."/>
            <person name="Kotiranta H."/>
            <person name="LaButti K.M."/>
            <person name="Lechner B.E."/>
            <person name="Liimatainen K."/>
            <person name="Lipzen A."/>
            <person name="Lukacs Z."/>
            <person name="Mihaltcheva S."/>
            <person name="Morgado L.N."/>
            <person name="Niskanen T."/>
            <person name="Noordeloos M.E."/>
            <person name="Ohm R.A."/>
            <person name="Ortiz-Santana B."/>
            <person name="Ovrebo C."/>
            <person name="Racz N."/>
            <person name="Riley R."/>
            <person name="Savchenko A."/>
            <person name="Shiryaev A."/>
            <person name="Soop K."/>
            <person name="Spirin V."/>
            <person name="Szebenyi C."/>
            <person name="Tomsovsky M."/>
            <person name="Tulloss R.E."/>
            <person name="Uehling J."/>
            <person name="Grigoriev I.V."/>
            <person name="Vagvolgyi C."/>
            <person name="Papp T."/>
            <person name="Martin F.M."/>
            <person name="Miettinen O."/>
            <person name="Hibbett D.S."/>
            <person name="Nagy L.G."/>
        </authorList>
    </citation>
    <scope>NUCLEOTIDE SEQUENCE [LARGE SCALE GENOMIC DNA]</scope>
    <source>
        <strain evidence="2 3">FP101781</strain>
    </source>
</reference>
<dbReference type="InterPro" id="IPR051710">
    <property type="entry name" value="Phosphatase_SH3-domain"/>
</dbReference>
<feature type="compositionally biased region" description="Polar residues" evidence="1">
    <location>
        <begin position="87"/>
        <end position="108"/>
    </location>
</feature>
<dbReference type="EMBL" id="QPFP01000008">
    <property type="protein sequence ID" value="TEB34996.1"/>
    <property type="molecule type" value="Genomic_DNA"/>
</dbReference>
<feature type="region of interest" description="Disordered" evidence="1">
    <location>
        <begin position="255"/>
        <end position="283"/>
    </location>
</feature>